<feature type="compositionally biased region" description="Basic and acidic residues" evidence="1">
    <location>
        <begin position="47"/>
        <end position="61"/>
    </location>
</feature>
<feature type="region of interest" description="Disordered" evidence="1">
    <location>
        <begin position="38"/>
        <end position="69"/>
    </location>
</feature>
<gene>
    <name evidence="2" type="ORF">ACFQGU_10980</name>
</gene>
<evidence type="ECO:0000256" key="1">
    <source>
        <dbReference type="SAM" id="MobiDB-lite"/>
    </source>
</evidence>
<sequence length="69" mass="7580">MGQVRAHPLLAELRASRTLVARLLSQIGLPGEGDEVALTPLQRRSKRGNDGRWAAHRESVARRRAAGLE</sequence>
<evidence type="ECO:0000313" key="3">
    <source>
        <dbReference type="Proteomes" id="UP001596138"/>
    </source>
</evidence>
<protein>
    <submittedName>
        <fullName evidence="2">Uncharacterized protein</fullName>
    </submittedName>
</protein>
<dbReference type="Proteomes" id="UP001596138">
    <property type="component" value="Unassembled WGS sequence"/>
</dbReference>
<reference evidence="3" key="1">
    <citation type="journal article" date="2019" name="Int. J. Syst. Evol. Microbiol.">
        <title>The Global Catalogue of Microorganisms (GCM) 10K type strain sequencing project: providing services to taxonomists for standard genome sequencing and annotation.</title>
        <authorList>
            <consortium name="The Broad Institute Genomics Platform"/>
            <consortium name="The Broad Institute Genome Sequencing Center for Infectious Disease"/>
            <person name="Wu L."/>
            <person name="Ma J."/>
        </authorList>
    </citation>
    <scope>NUCLEOTIDE SEQUENCE [LARGE SCALE GENOMIC DNA]</scope>
    <source>
        <strain evidence="3">CGMCC 4.7317</strain>
    </source>
</reference>
<comment type="caution">
    <text evidence="2">The sequence shown here is derived from an EMBL/GenBank/DDBJ whole genome shotgun (WGS) entry which is preliminary data.</text>
</comment>
<keyword evidence="3" id="KW-1185">Reference proteome</keyword>
<dbReference type="EMBL" id="JBHSTI010000008">
    <property type="protein sequence ID" value="MFC6238401.1"/>
    <property type="molecule type" value="Genomic_DNA"/>
</dbReference>
<organism evidence="2 3">
    <name type="scientific">Longivirga aurantiaca</name>
    <dbReference type="NCBI Taxonomy" id="1837743"/>
    <lineage>
        <taxon>Bacteria</taxon>
        <taxon>Bacillati</taxon>
        <taxon>Actinomycetota</taxon>
        <taxon>Actinomycetes</taxon>
        <taxon>Sporichthyales</taxon>
        <taxon>Sporichthyaceae</taxon>
        <taxon>Longivirga</taxon>
    </lineage>
</organism>
<dbReference type="RefSeq" id="WP_386768317.1">
    <property type="nucleotide sequence ID" value="NZ_JBHSTI010000008.1"/>
</dbReference>
<name>A0ABW1T113_9ACTN</name>
<proteinExistence type="predicted"/>
<evidence type="ECO:0000313" key="2">
    <source>
        <dbReference type="EMBL" id="MFC6238401.1"/>
    </source>
</evidence>
<accession>A0ABW1T113</accession>